<evidence type="ECO:0000256" key="3">
    <source>
        <dbReference type="ARBA" id="ARBA00023027"/>
    </source>
</evidence>
<dbReference type="EMBL" id="LCBS01000044">
    <property type="protein sequence ID" value="KKS14482.1"/>
    <property type="molecule type" value="Genomic_DNA"/>
</dbReference>
<accession>A0A0G0WQX8</accession>
<dbReference type="Pfam" id="PF02826">
    <property type="entry name" value="2-Hacid_dh_C"/>
    <property type="match status" value="1"/>
</dbReference>
<evidence type="ECO:0000313" key="8">
    <source>
        <dbReference type="Proteomes" id="UP000034163"/>
    </source>
</evidence>
<dbReference type="PROSITE" id="PS00671">
    <property type="entry name" value="D_2_HYDROXYACID_DH_3"/>
    <property type="match status" value="1"/>
</dbReference>
<sequence length="343" mass="37926">MRVLITRDIPQAGIDLLRQHPELEIDHRKGSPLTEAELKKAIKGVDGIIPVIPDQITKNILEAAGPELKIVAHYAVGYDNIDVESATKLGIYVSNTPGDLTEAVAEHALALMMAVGRKIVASDSYTREGDYHFWDPMIFLGPKFKGKTLGIVGFGRIGQHFARMCNKGLGMKVLYVDTKKCVDAENETGATKVELDELLNNSDIVSLHVNLTEKTRHMIGEQQLKKMQPDAILINTARGPIINEEALAVALKERWIEGAGLDVFEKEPTVHEDLIKLENVVLTPHIGSATREARIQMSRMAALNIVEVLINKKPPVNLVNTELSGEKPETEPRLFRDKISSLI</sequence>
<feature type="domain" description="D-isomer specific 2-hydroxyacid dehydrogenase NAD-binding" evidence="6">
    <location>
        <begin position="109"/>
        <end position="287"/>
    </location>
</feature>
<dbReference type="InterPro" id="IPR006140">
    <property type="entry name" value="D-isomer_DH_NAD-bd"/>
</dbReference>
<keyword evidence="3" id="KW-0520">NAD</keyword>
<reference evidence="7 8" key="1">
    <citation type="journal article" date="2015" name="Nature">
        <title>rRNA introns, odd ribosomes, and small enigmatic genomes across a large radiation of phyla.</title>
        <authorList>
            <person name="Brown C.T."/>
            <person name="Hug L.A."/>
            <person name="Thomas B.C."/>
            <person name="Sharon I."/>
            <person name="Castelle C.J."/>
            <person name="Singh A."/>
            <person name="Wilkins M.J."/>
            <person name="Williams K.H."/>
            <person name="Banfield J.F."/>
        </authorList>
    </citation>
    <scope>NUCLEOTIDE SEQUENCE [LARGE SCALE GENOMIC DNA]</scope>
</reference>
<name>A0A0G0WQX8_UNCKA</name>
<dbReference type="SUPFAM" id="SSF51735">
    <property type="entry name" value="NAD(P)-binding Rossmann-fold domains"/>
    <property type="match status" value="1"/>
</dbReference>
<evidence type="ECO:0000256" key="2">
    <source>
        <dbReference type="ARBA" id="ARBA00023002"/>
    </source>
</evidence>
<dbReference type="AlphaFoldDB" id="A0A0G0WQX8"/>
<evidence type="ECO:0000313" key="7">
    <source>
        <dbReference type="EMBL" id="KKS14482.1"/>
    </source>
</evidence>
<evidence type="ECO:0008006" key="9">
    <source>
        <dbReference type="Google" id="ProtNLM"/>
    </source>
</evidence>
<comment type="caution">
    <text evidence="7">The sequence shown here is derived from an EMBL/GenBank/DDBJ whole genome shotgun (WGS) entry which is preliminary data.</text>
</comment>
<dbReference type="Gene3D" id="3.40.50.720">
    <property type="entry name" value="NAD(P)-binding Rossmann-like Domain"/>
    <property type="match status" value="2"/>
</dbReference>
<dbReference type="InterPro" id="IPR050857">
    <property type="entry name" value="D-2-hydroxyacid_DH"/>
</dbReference>
<dbReference type="FunFam" id="3.40.50.720:FF:000203">
    <property type="entry name" value="D-3-phosphoglycerate dehydrogenase (SerA)"/>
    <property type="match status" value="1"/>
</dbReference>
<comment type="similarity">
    <text evidence="1 4">Belongs to the D-isomer specific 2-hydroxyacid dehydrogenase family.</text>
</comment>
<dbReference type="GO" id="GO:0051287">
    <property type="term" value="F:NAD binding"/>
    <property type="evidence" value="ECO:0007669"/>
    <property type="project" value="InterPro"/>
</dbReference>
<dbReference type="InterPro" id="IPR006139">
    <property type="entry name" value="D-isomer_2_OHA_DH_cat_dom"/>
</dbReference>
<keyword evidence="2 4" id="KW-0560">Oxidoreductase</keyword>
<gene>
    <name evidence="7" type="ORF">UU72_C0044G0003</name>
</gene>
<evidence type="ECO:0000259" key="5">
    <source>
        <dbReference type="Pfam" id="PF00389"/>
    </source>
</evidence>
<dbReference type="SUPFAM" id="SSF52283">
    <property type="entry name" value="Formate/glycerate dehydrogenase catalytic domain-like"/>
    <property type="match status" value="1"/>
</dbReference>
<evidence type="ECO:0000259" key="6">
    <source>
        <dbReference type="Pfam" id="PF02826"/>
    </source>
</evidence>
<evidence type="ECO:0000256" key="4">
    <source>
        <dbReference type="RuleBase" id="RU003719"/>
    </source>
</evidence>
<dbReference type="GO" id="GO:0016616">
    <property type="term" value="F:oxidoreductase activity, acting on the CH-OH group of donors, NAD or NADP as acceptor"/>
    <property type="evidence" value="ECO:0007669"/>
    <property type="project" value="InterPro"/>
</dbReference>
<feature type="domain" description="D-isomer specific 2-hydroxyacid dehydrogenase catalytic" evidence="5">
    <location>
        <begin position="3"/>
        <end position="320"/>
    </location>
</feature>
<dbReference type="Proteomes" id="UP000034163">
    <property type="component" value="Unassembled WGS sequence"/>
</dbReference>
<evidence type="ECO:0000256" key="1">
    <source>
        <dbReference type="ARBA" id="ARBA00005854"/>
    </source>
</evidence>
<protein>
    <recommendedName>
        <fullName evidence="9">D-isomer specific 2-hydroxyacid dehydrogenase NAD-binding protein</fullName>
    </recommendedName>
</protein>
<organism evidence="7 8">
    <name type="scientific">candidate division WWE3 bacterium GW2011_GWB1_41_6</name>
    <dbReference type="NCBI Taxonomy" id="1619112"/>
    <lineage>
        <taxon>Bacteria</taxon>
        <taxon>Katanobacteria</taxon>
    </lineage>
</organism>
<dbReference type="Pfam" id="PF00389">
    <property type="entry name" value="2-Hacid_dh"/>
    <property type="match status" value="1"/>
</dbReference>
<proteinExistence type="inferred from homology"/>
<dbReference type="InterPro" id="IPR029753">
    <property type="entry name" value="D-isomer_DH_CS"/>
</dbReference>
<dbReference type="CDD" id="cd05301">
    <property type="entry name" value="GDH"/>
    <property type="match status" value="1"/>
</dbReference>
<dbReference type="InterPro" id="IPR036291">
    <property type="entry name" value="NAD(P)-bd_dom_sf"/>
</dbReference>
<dbReference type="PANTHER" id="PTHR42789">
    <property type="entry name" value="D-ISOMER SPECIFIC 2-HYDROXYACID DEHYDROGENASE FAMILY PROTEIN (AFU_ORTHOLOGUE AFUA_6G10090)"/>
    <property type="match status" value="1"/>
</dbReference>
<dbReference type="PANTHER" id="PTHR42789:SF1">
    <property type="entry name" value="D-ISOMER SPECIFIC 2-HYDROXYACID DEHYDROGENASE FAMILY PROTEIN (AFU_ORTHOLOGUE AFUA_6G10090)"/>
    <property type="match status" value="1"/>
</dbReference>